<gene>
    <name evidence="3" type="ORF">E0L32_005044</name>
</gene>
<keyword evidence="4" id="KW-1185">Reference proteome</keyword>
<feature type="region of interest" description="Disordered" evidence="1">
    <location>
        <begin position="119"/>
        <end position="143"/>
    </location>
</feature>
<accession>A0A507AVY0</accession>
<feature type="domain" description="N-acetyltransferase" evidence="2">
    <location>
        <begin position="119"/>
        <end position="257"/>
    </location>
</feature>
<dbReference type="GO" id="GO:0016747">
    <property type="term" value="F:acyltransferase activity, transferring groups other than amino-acyl groups"/>
    <property type="evidence" value="ECO:0007669"/>
    <property type="project" value="InterPro"/>
</dbReference>
<name>A0A507AVY0_9PEZI</name>
<evidence type="ECO:0000313" key="3">
    <source>
        <dbReference type="EMBL" id="TPX14935.1"/>
    </source>
</evidence>
<dbReference type="InterPro" id="IPR016181">
    <property type="entry name" value="Acyl_CoA_acyltransferase"/>
</dbReference>
<dbReference type="PROSITE" id="PS51186">
    <property type="entry name" value="GNAT"/>
    <property type="match status" value="1"/>
</dbReference>
<organism evidence="3 4">
    <name type="scientific">Thyridium curvatum</name>
    <dbReference type="NCBI Taxonomy" id="1093900"/>
    <lineage>
        <taxon>Eukaryota</taxon>
        <taxon>Fungi</taxon>
        <taxon>Dikarya</taxon>
        <taxon>Ascomycota</taxon>
        <taxon>Pezizomycotina</taxon>
        <taxon>Sordariomycetes</taxon>
        <taxon>Sordariomycetidae</taxon>
        <taxon>Thyridiales</taxon>
        <taxon>Thyridiaceae</taxon>
        <taxon>Thyridium</taxon>
    </lineage>
</organism>
<dbReference type="GeneID" id="41972491"/>
<comment type="caution">
    <text evidence="3">The sequence shown here is derived from an EMBL/GenBank/DDBJ whole genome shotgun (WGS) entry which is preliminary data.</text>
</comment>
<dbReference type="InParanoid" id="A0A507AVY0"/>
<dbReference type="PANTHER" id="PTHR42791">
    <property type="entry name" value="GNAT FAMILY ACETYLTRANSFERASE"/>
    <property type="match status" value="1"/>
</dbReference>
<dbReference type="PANTHER" id="PTHR42791:SF1">
    <property type="entry name" value="N-ACETYLTRANSFERASE DOMAIN-CONTAINING PROTEIN"/>
    <property type="match status" value="1"/>
</dbReference>
<dbReference type="OrthoDB" id="2744543at2759"/>
<feature type="region of interest" description="Disordered" evidence="1">
    <location>
        <begin position="1"/>
        <end position="33"/>
    </location>
</feature>
<dbReference type="AlphaFoldDB" id="A0A507AVY0"/>
<dbReference type="STRING" id="1093900.A0A507AVY0"/>
<dbReference type="RefSeq" id="XP_030996646.1">
    <property type="nucleotide sequence ID" value="XM_031139522.1"/>
</dbReference>
<evidence type="ECO:0000259" key="2">
    <source>
        <dbReference type="PROSITE" id="PS51186"/>
    </source>
</evidence>
<dbReference type="Gene3D" id="3.40.630.30">
    <property type="match status" value="1"/>
</dbReference>
<evidence type="ECO:0000313" key="4">
    <source>
        <dbReference type="Proteomes" id="UP000319257"/>
    </source>
</evidence>
<dbReference type="EMBL" id="SKBQ01000025">
    <property type="protein sequence ID" value="TPX14935.1"/>
    <property type="molecule type" value="Genomic_DNA"/>
</dbReference>
<dbReference type="SUPFAM" id="SSF55729">
    <property type="entry name" value="Acyl-CoA N-acyltransferases (Nat)"/>
    <property type="match status" value="1"/>
</dbReference>
<feature type="compositionally biased region" description="Acidic residues" evidence="1">
    <location>
        <begin position="1"/>
        <end position="11"/>
    </location>
</feature>
<evidence type="ECO:0000256" key="1">
    <source>
        <dbReference type="SAM" id="MobiDB-lite"/>
    </source>
</evidence>
<protein>
    <recommendedName>
        <fullName evidence="2">N-acetyltransferase domain-containing protein</fullName>
    </recommendedName>
</protein>
<dbReference type="InterPro" id="IPR000182">
    <property type="entry name" value="GNAT_dom"/>
</dbReference>
<dbReference type="CDD" id="cd04301">
    <property type="entry name" value="NAT_SF"/>
    <property type="match status" value="1"/>
</dbReference>
<sequence>MPSTEDQEQEQESGPPVRRSAAPPGFDDPDSWRHNLTLDEVEEKDIGPVARGVEIPAMENSALRLLMLRDSLPDLDSAGHRELERWYIDGFAEAVMCGDGYYLKVCKSSSGIPVGLGGWTVDSSSPAKDPQGGQARRRARDDRHAAQYRRDWFPAAVKGERHRLISEMLKQERERIIGNLGHVCCVDYMAVHPLFQRRGVGSWLLQEICDYADVQGYPAYVLTPKPEAPFFTKFGFYNVTIFDSEVGSLVSMIRYPPAVLDG</sequence>
<reference evidence="3 4" key="1">
    <citation type="submission" date="2019-06" db="EMBL/GenBank/DDBJ databases">
        <title>Draft genome sequence of the filamentous fungus Phialemoniopsis curvata isolated from diesel fuel.</title>
        <authorList>
            <person name="Varaljay V.A."/>
            <person name="Lyon W.J."/>
            <person name="Crouch A.L."/>
            <person name="Drake C.E."/>
            <person name="Hollomon J.M."/>
            <person name="Nadeau L.J."/>
            <person name="Nunn H.S."/>
            <person name="Stevenson B.S."/>
            <person name="Bojanowski C.L."/>
            <person name="Crookes-Goodson W.J."/>
        </authorList>
    </citation>
    <scope>NUCLEOTIDE SEQUENCE [LARGE SCALE GENOMIC DNA]</scope>
    <source>
        <strain evidence="3 4">D216</strain>
    </source>
</reference>
<dbReference type="Proteomes" id="UP000319257">
    <property type="component" value="Unassembled WGS sequence"/>
</dbReference>
<proteinExistence type="predicted"/>
<dbReference type="InterPro" id="IPR052523">
    <property type="entry name" value="Trichothecene_AcTrans"/>
</dbReference>
<dbReference type="Pfam" id="PF13508">
    <property type="entry name" value="Acetyltransf_7"/>
    <property type="match status" value="1"/>
</dbReference>